<organism evidence="18 19">
    <name type="scientific">Aquincola agrisoli</name>
    <dbReference type="NCBI Taxonomy" id="3119538"/>
    <lineage>
        <taxon>Bacteria</taxon>
        <taxon>Pseudomonadati</taxon>
        <taxon>Pseudomonadota</taxon>
        <taxon>Betaproteobacteria</taxon>
        <taxon>Burkholderiales</taxon>
        <taxon>Sphaerotilaceae</taxon>
        <taxon>Aquincola</taxon>
    </lineage>
</organism>
<keyword evidence="11 12" id="KW-0998">Cell outer membrane</keyword>
<dbReference type="PROSITE" id="PS01156">
    <property type="entry name" value="TONB_DEPENDENT_REC_2"/>
    <property type="match status" value="1"/>
</dbReference>
<keyword evidence="10 12" id="KW-0472">Membrane</keyword>
<reference evidence="18 19" key="1">
    <citation type="submission" date="2024-02" db="EMBL/GenBank/DDBJ databases">
        <title>Genome sequence of Aquincola sp. MAHUQ-54.</title>
        <authorList>
            <person name="Huq M.A."/>
        </authorList>
    </citation>
    <scope>NUCLEOTIDE SEQUENCE [LARGE SCALE GENOMIC DNA]</scope>
    <source>
        <strain evidence="18 19">MAHUQ-54</strain>
    </source>
</reference>
<evidence type="ECO:0000256" key="13">
    <source>
        <dbReference type="PROSITE-ProRule" id="PRU10144"/>
    </source>
</evidence>
<dbReference type="Proteomes" id="UP001336250">
    <property type="component" value="Unassembled WGS sequence"/>
</dbReference>
<keyword evidence="9 14" id="KW-0798">TonB box</keyword>
<evidence type="ECO:0000256" key="4">
    <source>
        <dbReference type="ARBA" id="ARBA00022496"/>
    </source>
</evidence>
<keyword evidence="7" id="KW-0408">Iron</keyword>
<dbReference type="RefSeq" id="WP_332288093.1">
    <property type="nucleotide sequence ID" value="NZ_JAZIBG010000014.1"/>
</dbReference>
<dbReference type="PROSITE" id="PS52016">
    <property type="entry name" value="TONB_DEPENDENT_REC_3"/>
    <property type="match status" value="1"/>
</dbReference>
<dbReference type="PROSITE" id="PS51318">
    <property type="entry name" value="TAT"/>
    <property type="match status" value="1"/>
</dbReference>
<dbReference type="InterPro" id="IPR006311">
    <property type="entry name" value="TAT_signal"/>
</dbReference>
<evidence type="ECO:0000256" key="9">
    <source>
        <dbReference type="ARBA" id="ARBA00023077"/>
    </source>
</evidence>
<evidence type="ECO:0000256" key="8">
    <source>
        <dbReference type="ARBA" id="ARBA00023065"/>
    </source>
</evidence>
<comment type="subcellular location">
    <subcellularLocation>
        <location evidence="1 12">Cell outer membrane</location>
        <topology evidence="1 12">Multi-pass membrane protein</topology>
    </subcellularLocation>
</comment>
<dbReference type="EMBL" id="JAZIBG010000014">
    <property type="protein sequence ID" value="MEF7613146.1"/>
    <property type="molecule type" value="Genomic_DNA"/>
</dbReference>
<feature type="short sequence motif" description="TonB C-terminal box" evidence="13">
    <location>
        <begin position="680"/>
        <end position="697"/>
    </location>
</feature>
<dbReference type="InterPro" id="IPR039426">
    <property type="entry name" value="TonB-dep_rcpt-like"/>
</dbReference>
<evidence type="ECO:0000256" key="6">
    <source>
        <dbReference type="ARBA" id="ARBA00022729"/>
    </source>
</evidence>
<dbReference type="GO" id="GO:0006826">
    <property type="term" value="P:iron ion transport"/>
    <property type="evidence" value="ECO:0007669"/>
    <property type="project" value="UniProtKB-KW"/>
</dbReference>
<keyword evidence="3 12" id="KW-1134">Transmembrane beta strand</keyword>
<protein>
    <submittedName>
        <fullName evidence="18">TonB-dependent receptor</fullName>
    </submittedName>
</protein>
<evidence type="ECO:0000256" key="5">
    <source>
        <dbReference type="ARBA" id="ARBA00022692"/>
    </source>
</evidence>
<keyword evidence="5 12" id="KW-0812">Transmembrane</keyword>
<name>A0AAW9Q6Q2_9BURK</name>
<dbReference type="InterPro" id="IPR000531">
    <property type="entry name" value="Beta-barrel_TonB"/>
</dbReference>
<evidence type="ECO:0000256" key="1">
    <source>
        <dbReference type="ARBA" id="ARBA00004571"/>
    </source>
</evidence>
<feature type="signal peptide" evidence="15">
    <location>
        <begin position="1"/>
        <end position="33"/>
    </location>
</feature>
<evidence type="ECO:0000256" key="15">
    <source>
        <dbReference type="SAM" id="SignalP"/>
    </source>
</evidence>
<evidence type="ECO:0000313" key="19">
    <source>
        <dbReference type="Proteomes" id="UP001336250"/>
    </source>
</evidence>
<evidence type="ECO:0000256" key="12">
    <source>
        <dbReference type="PROSITE-ProRule" id="PRU01360"/>
    </source>
</evidence>
<feature type="domain" description="TonB-dependent receptor plug" evidence="17">
    <location>
        <begin position="64"/>
        <end position="175"/>
    </location>
</feature>
<sequence>MTAASRTSRRRRHPLTALAAACACLGFAPAAWAQAAPAASASAPAADSPSTIVITGQKVRRTSQDTYTSTGVVSGQQLEDLNLRDLRDALKLQGNIYVAPSNNGNNGISIRGINSEGLGDPGGNMRPLTTLVIDGAAQSFEGVRRGQRGTWDVEQIEVARGPQSTLQGRNSLAGAVTVKTNDPTDFWEGAARLNAGEGDLFGRAAMLSGALGRDWSFRLAAESARGHKGIRYTQPIDAFLDDDEYRNVRAKLRWRPQALRGFEAKLTLSDTMDDPAVAAVSAPYFDRVYDSSSGTAEARRNKVRNRVLELSYELQPGVTVASITAHVDTDALLTGLGAIQGLAYDRDEVRADSDTTQEFRYTYAPPGSAITGVAGVFVGRFGNTRDSLVTVGGNALQDLDSQRRDRSAAVFGEATWAFHPLWKLTLGARYDHERSTLRFNDRLAGEVERSRFSHHAFLPKVALARELSPTSSLAFTVATGYRAGFREEGRDIDPEYLTSYEVAYRSSWLEGRMLLNANAFHYDWRDQQLSVAQGSAGLMTTENVGRSSVDGAELSLLWRQGRRLDVGGSLGLTRSKIEDGRMTVIQRDFSGKEFPEAPRLSGGLWATARFGSGWFVSADLAARSKAWATGDLDNQKDFRVPGRTILGLRGGYEGEWTSVVVWVDNLADKEYLTGRDTRGGAYVGDPRRVGVTLTARF</sequence>
<dbReference type="Pfam" id="PF07715">
    <property type="entry name" value="Plug"/>
    <property type="match status" value="1"/>
</dbReference>
<evidence type="ECO:0000313" key="18">
    <source>
        <dbReference type="EMBL" id="MEF7613146.1"/>
    </source>
</evidence>
<evidence type="ECO:0000256" key="7">
    <source>
        <dbReference type="ARBA" id="ARBA00023004"/>
    </source>
</evidence>
<evidence type="ECO:0000259" key="16">
    <source>
        <dbReference type="Pfam" id="PF00593"/>
    </source>
</evidence>
<evidence type="ECO:0000256" key="10">
    <source>
        <dbReference type="ARBA" id="ARBA00023136"/>
    </source>
</evidence>
<dbReference type="AlphaFoldDB" id="A0AAW9Q6Q2"/>
<evidence type="ECO:0000259" key="17">
    <source>
        <dbReference type="Pfam" id="PF07715"/>
    </source>
</evidence>
<keyword evidence="8" id="KW-0406">Ion transport</keyword>
<proteinExistence type="inferred from homology"/>
<keyword evidence="4" id="KW-0410">Iron transport</keyword>
<dbReference type="InterPro" id="IPR012910">
    <property type="entry name" value="Plug_dom"/>
</dbReference>
<comment type="similarity">
    <text evidence="12 14">Belongs to the TonB-dependent receptor family.</text>
</comment>
<dbReference type="Pfam" id="PF00593">
    <property type="entry name" value="TonB_dep_Rec_b-barrel"/>
    <property type="match status" value="1"/>
</dbReference>
<keyword evidence="18" id="KW-0675">Receptor</keyword>
<dbReference type="PANTHER" id="PTHR32552:SF81">
    <property type="entry name" value="TONB-DEPENDENT OUTER MEMBRANE RECEPTOR"/>
    <property type="match status" value="1"/>
</dbReference>
<evidence type="ECO:0000256" key="3">
    <source>
        <dbReference type="ARBA" id="ARBA00022452"/>
    </source>
</evidence>
<dbReference type="InterPro" id="IPR036942">
    <property type="entry name" value="Beta-barrel_TonB_sf"/>
</dbReference>
<feature type="domain" description="TonB-dependent receptor-like beta-barrel" evidence="16">
    <location>
        <begin position="283"/>
        <end position="666"/>
    </location>
</feature>
<accession>A0AAW9Q6Q2</accession>
<dbReference type="GO" id="GO:0009279">
    <property type="term" value="C:cell outer membrane"/>
    <property type="evidence" value="ECO:0007669"/>
    <property type="project" value="UniProtKB-SubCell"/>
</dbReference>
<dbReference type="SUPFAM" id="SSF56935">
    <property type="entry name" value="Porins"/>
    <property type="match status" value="1"/>
</dbReference>
<evidence type="ECO:0000256" key="14">
    <source>
        <dbReference type="RuleBase" id="RU003357"/>
    </source>
</evidence>
<dbReference type="InterPro" id="IPR010917">
    <property type="entry name" value="TonB_rcpt_CS"/>
</dbReference>
<gene>
    <name evidence="18" type="ORF">V4F39_04420</name>
</gene>
<dbReference type="PROSITE" id="PS51257">
    <property type="entry name" value="PROKAR_LIPOPROTEIN"/>
    <property type="match status" value="1"/>
</dbReference>
<evidence type="ECO:0000256" key="2">
    <source>
        <dbReference type="ARBA" id="ARBA00022448"/>
    </source>
</evidence>
<dbReference type="Gene3D" id="2.40.170.20">
    <property type="entry name" value="TonB-dependent receptor, beta-barrel domain"/>
    <property type="match status" value="1"/>
</dbReference>
<evidence type="ECO:0000256" key="11">
    <source>
        <dbReference type="ARBA" id="ARBA00023237"/>
    </source>
</evidence>
<comment type="caution">
    <text evidence="18">The sequence shown here is derived from an EMBL/GenBank/DDBJ whole genome shotgun (WGS) entry which is preliminary data.</text>
</comment>
<keyword evidence="6 15" id="KW-0732">Signal</keyword>
<dbReference type="PANTHER" id="PTHR32552">
    <property type="entry name" value="FERRICHROME IRON RECEPTOR-RELATED"/>
    <property type="match status" value="1"/>
</dbReference>
<feature type="chain" id="PRO_5043936907" evidence="15">
    <location>
        <begin position="34"/>
        <end position="697"/>
    </location>
</feature>
<keyword evidence="2 12" id="KW-0813">Transport</keyword>
<keyword evidence="19" id="KW-1185">Reference proteome</keyword>